<dbReference type="AlphaFoldDB" id="A0AA87ML07"/>
<feature type="non-terminal residue" evidence="1">
    <location>
        <position position="37"/>
    </location>
</feature>
<dbReference type="Proteomes" id="UP000001343">
    <property type="component" value="Unassembled WGS sequence"/>
</dbReference>
<reference evidence="1 2" key="1">
    <citation type="journal article" date="2014" name="Int. J. Syst. Evol. Microbiol.">
        <title>Leptospira mayottensis sp. nov., a pathogenic species of the genus Leptospira isolated from humans.</title>
        <authorList>
            <person name="Bourhy P."/>
            <person name="Collet L."/>
            <person name="Brisse S."/>
            <person name="Picardeau M."/>
        </authorList>
    </citation>
    <scope>NUCLEOTIDE SEQUENCE [LARGE SCALE GENOMIC DNA]</scope>
    <source>
        <strain evidence="1 2">200901122</strain>
    </source>
</reference>
<protein>
    <submittedName>
        <fullName evidence="1">Uncharacterized protein</fullName>
    </submittedName>
</protein>
<gene>
    <name evidence="1" type="ORF">LEP1GSC125_1256</name>
</gene>
<sequence length="37" mass="4730">METMFSFVRSKFFFFLACFPLRRSRIEKLKEERKEFF</sequence>
<evidence type="ECO:0000313" key="1">
    <source>
        <dbReference type="EMBL" id="EKR98133.1"/>
    </source>
</evidence>
<organism evidence="1 2">
    <name type="scientific">Leptospira mayottensis 200901122</name>
    <dbReference type="NCBI Taxonomy" id="1193010"/>
    <lineage>
        <taxon>Bacteria</taxon>
        <taxon>Pseudomonadati</taxon>
        <taxon>Spirochaetota</taxon>
        <taxon>Spirochaetia</taxon>
        <taxon>Leptospirales</taxon>
        <taxon>Leptospiraceae</taxon>
        <taxon>Leptospira</taxon>
    </lineage>
</organism>
<comment type="caution">
    <text evidence="1">The sequence shown here is derived from an EMBL/GenBank/DDBJ whole genome shotgun (WGS) entry which is preliminary data.</text>
</comment>
<accession>A0AA87ML07</accession>
<evidence type="ECO:0000313" key="2">
    <source>
        <dbReference type="Proteomes" id="UP000001343"/>
    </source>
</evidence>
<dbReference type="EMBL" id="AKWM02000083">
    <property type="protein sequence ID" value="EKR98133.1"/>
    <property type="molecule type" value="Genomic_DNA"/>
</dbReference>
<name>A0AA87ML07_9LEPT</name>
<proteinExistence type="predicted"/>